<evidence type="ECO:0000256" key="6">
    <source>
        <dbReference type="ARBA" id="ARBA00022833"/>
    </source>
</evidence>
<dbReference type="SMART" id="SM00355">
    <property type="entry name" value="ZnF_C2H2"/>
    <property type="match status" value="8"/>
</dbReference>
<dbReference type="InterPro" id="IPR039746">
    <property type="entry name" value="FOG"/>
</dbReference>
<feature type="domain" description="CCHC FOG-type" evidence="15">
    <location>
        <begin position="1620"/>
        <end position="1653"/>
    </location>
</feature>
<dbReference type="GO" id="GO:0005634">
    <property type="term" value="C:nucleus"/>
    <property type="evidence" value="ECO:0007669"/>
    <property type="project" value="UniProtKB-SubCell"/>
</dbReference>
<reference evidence="16" key="1">
    <citation type="submission" date="2021-04" db="EMBL/GenBank/DDBJ databases">
        <authorList>
            <consortium name="Molecular Ecology Group"/>
        </authorList>
    </citation>
    <scope>NUCLEOTIDE SEQUENCE</scope>
</reference>
<feature type="compositionally biased region" description="Polar residues" evidence="13">
    <location>
        <begin position="176"/>
        <end position="187"/>
    </location>
</feature>
<evidence type="ECO:0000256" key="5">
    <source>
        <dbReference type="ARBA" id="ARBA00022771"/>
    </source>
</evidence>
<evidence type="ECO:0008006" key="18">
    <source>
        <dbReference type="Google" id="ProtNLM"/>
    </source>
</evidence>
<dbReference type="PROSITE" id="PS00028">
    <property type="entry name" value="ZINC_FINGER_C2H2_1"/>
    <property type="match status" value="1"/>
</dbReference>
<proteinExistence type="predicted"/>
<gene>
    <name evidence="16" type="ORF">CUNI_LOCUS17543</name>
</gene>
<feature type="compositionally biased region" description="Low complexity" evidence="13">
    <location>
        <begin position="1395"/>
        <end position="1411"/>
    </location>
</feature>
<feature type="domain" description="C2H2-type" evidence="14">
    <location>
        <begin position="1207"/>
        <end position="1229"/>
    </location>
</feature>
<sequence>MYNRKLSLATLDEGEEETPDKTKVRSPEMQDENSTQKNSGACFLEKPSMSTEEARRKTPCPSDTTRCNASNTNIVSQVKLDLQDTDCADSKDDKQSIDDDEMKERSGSPSNGKMMSSKLDYLNNGEVSCSDSFDEKVAEDVSSDSGGNLKIKARAYIKRECSLSPNIEGRDDSDGSGANTLQPTSVVNKLPNKSKHGNRSLSRSSSKSLGVAGSPDILSGCNQTREEAERALVNQLQLPSDVLYLRQQDMTIHGTPSVGWVVCCAIPLPQGSSLGPFQGQIVPPETVKVGDLIVQFTNKKGQQALMNVAGQSGGWLALLRSTAATTDRNTHVYWEGGRIWCEIVADIDIGTELRATFSFQNDDDSEEEVSDEAPSTAEIKGPEASSSEDTSSGVQHLQHPYQQQAAPGHAALIYGCPFCGVRFSSPRTLQGHLSFYCSKKTSDPNVTIGHKERDKGSNQNKTQQEGPPVKQEAEMQLENGSHALKQNTSDSNSQSELTEQQSLLAQAKVGRPGQVFKCKHCSYKADKLNSLNRHMRMHNIEKARVPNCSTKERAPSSKNEQAVSIVRSPNSETFCKECRIQFSNLHTYKCHKEHYCAQRRKTGLADPSAFAAMFHSPFSFHDAAKVGIPSALQMAALANGANSGMAAVLLSAPVLTASGMANIAISIPTMLMPSVVAGKDVVANMTSPAAKRSPDMQSRASSSLTSSHAMPRKHFLNFSASASADYKQALQEFQKSSELISMKMDSAEEDHPLDLTVTKREIKSESDSSNEITKQSPTLRIDRLSESRKSVRPTSLQVLTDPYQQNTDLNEDSSSPPSSPLCQNLSTKESGDFKQTKITTGSHSLQVPRSENLTANSIIKVIPHPSILVPQTNFLSLPLTLSPPAKLSAPSSPSGSATGISKCADCNIVFYKHDNYLIHKKHYCSGKRRLSTQPGPIIDSASLVDSSDMKPQVHQSQSPPTQSPPLRIKKDQDREYLNSAESHQDPSLSVPKHSSEIKYKFYCVPCRIKFSNSSILEAHKEYYCPAGKDSEQSVIVQTASSEAVSIPSPKDEQDQASPDLPQDEFMCSRCSSIFVSARLLRLHVCDGGFPCPHCDHVSITENRLTEHLKVHAPTKAYRCTICGYRGNTARGMRMHGKTHIDEGLHFTDENMLAYHEPALIPVVHSPFPGSTTDSELLRLKNEPYKRRRSRKAYEKFDYPLPKCDIPHICPLCGQTFTSPDLLASHFKVHEITASQYLVGLVKCTHCGFIAKSPEHLHSHIDSKHMSGNRSKKPRLSSPDSEDQSLPREGGSRGVWTSQRKIGNTQNQRHVLFEEDSNLPNEKSKIHFKGIGGDSTGTRNDDSPEAIAHHSITVKTEPMDESKHDSDPSIKLNHFLQTPNQSPDICLSNDFDNRRQSSASPSSSPRGKAGSPDNCLQDEQQLLYPLHDNRGQHDSDASQPETEPGEIPVGHVKLEPHYDDDISDHQGQNSSDAEEDPKAGMQHKKNSRITSRQSSGTTNTDLKRRSPLAVSKAAKPEFIPPKSILSTPNFLESSPPHGNHSPVLSSTSFRLNSLSSSSALPILDTHVTTTSLAAIFSPSPAQTHSIPFPCATPQIALPYLFLSPLQPGTVSAPSTLSVRDDRSVGTRYCQNCDISFSKQATYLAHKKYYCTAQPRGEVHSSAKA</sequence>
<evidence type="ECO:0000256" key="10">
    <source>
        <dbReference type="ARBA" id="ARBA00023163"/>
    </source>
</evidence>
<keyword evidence="6" id="KW-0862">Zinc</keyword>
<dbReference type="GO" id="GO:0003677">
    <property type="term" value="F:DNA binding"/>
    <property type="evidence" value="ECO:0007669"/>
    <property type="project" value="UniProtKB-KW"/>
</dbReference>
<dbReference type="GO" id="GO:0045944">
    <property type="term" value="P:positive regulation of transcription by RNA polymerase II"/>
    <property type="evidence" value="ECO:0007669"/>
    <property type="project" value="TreeGrafter"/>
</dbReference>
<dbReference type="InterPro" id="IPR036236">
    <property type="entry name" value="Znf_C2H2_sf"/>
</dbReference>
<dbReference type="Pfam" id="PF25445">
    <property type="entry name" value="CCHC_ZFPM2"/>
    <property type="match status" value="1"/>
</dbReference>
<feature type="region of interest" description="Disordered" evidence="13">
    <location>
        <begin position="444"/>
        <end position="472"/>
    </location>
</feature>
<keyword evidence="4" id="KW-0677">Repeat</keyword>
<feature type="region of interest" description="Disordered" evidence="13">
    <location>
        <begin position="360"/>
        <end position="396"/>
    </location>
</feature>
<feature type="compositionally biased region" description="Polar residues" evidence="13">
    <location>
        <begin position="61"/>
        <end position="76"/>
    </location>
</feature>
<dbReference type="InterPro" id="IPR001214">
    <property type="entry name" value="SET_dom"/>
</dbReference>
<dbReference type="InterPro" id="IPR034731">
    <property type="entry name" value="Znf_CCHC_FOG"/>
</dbReference>
<feature type="region of interest" description="Disordered" evidence="13">
    <location>
        <begin position="759"/>
        <end position="833"/>
    </location>
</feature>
<dbReference type="Proteomes" id="UP000678393">
    <property type="component" value="Unassembled WGS sequence"/>
</dbReference>
<dbReference type="GO" id="GO:0000122">
    <property type="term" value="P:negative regulation of transcription by RNA polymerase II"/>
    <property type="evidence" value="ECO:0007669"/>
    <property type="project" value="TreeGrafter"/>
</dbReference>
<dbReference type="Gene3D" id="3.30.160.60">
    <property type="entry name" value="Classic Zinc Finger"/>
    <property type="match status" value="2"/>
</dbReference>
<feature type="compositionally biased region" description="Polar residues" evidence="13">
    <location>
        <begin position="767"/>
        <end position="778"/>
    </location>
</feature>
<evidence type="ECO:0000313" key="16">
    <source>
        <dbReference type="EMBL" id="CAG5131985.1"/>
    </source>
</evidence>
<evidence type="ECO:0000256" key="2">
    <source>
        <dbReference type="ARBA" id="ARBA00022491"/>
    </source>
</evidence>
<feature type="region of interest" description="Disordered" evidence="13">
    <location>
        <begin position="1259"/>
        <end position="1414"/>
    </location>
</feature>
<feature type="compositionally biased region" description="Acidic residues" evidence="13">
    <location>
        <begin position="361"/>
        <end position="371"/>
    </location>
</feature>
<keyword evidence="3" id="KW-0479">Metal-binding</keyword>
<evidence type="ECO:0000256" key="8">
    <source>
        <dbReference type="ARBA" id="ARBA00023125"/>
    </source>
</evidence>
<feature type="domain" description="C2H2-type" evidence="14">
    <location>
        <begin position="1089"/>
        <end position="1116"/>
    </location>
</feature>
<evidence type="ECO:0000256" key="1">
    <source>
        <dbReference type="ARBA" id="ARBA00004123"/>
    </source>
</evidence>
<evidence type="ECO:0000256" key="9">
    <source>
        <dbReference type="ARBA" id="ARBA00023159"/>
    </source>
</evidence>
<feature type="domain" description="CCHC FOG-type" evidence="15">
    <location>
        <begin position="895"/>
        <end position="928"/>
    </location>
</feature>
<feature type="region of interest" description="Disordered" evidence="13">
    <location>
        <begin position="164"/>
        <end position="218"/>
    </location>
</feature>
<evidence type="ECO:0000256" key="3">
    <source>
        <dbReference type="ARBA" id="ARBA00022723"/>
    </source>
</evidence>
<evidence type="ECO:0000256" key="12">
    <source>
        <dbReference type="PROSITE-ProRule" id="PRU00042"/>
    </source>
</evidence>
<keyword evidence="17" id="KW-1185">Reference proteome</keyword>
<feature type="region of interest" description="Disordered" evidence="13">
    <location>
        <begin position="935"/>
        <end position="991"/>
    </location>
</feature>
<dbReference type="GO" id="GO:0009653">
    <property type="term" value="P:anatomical structure morphogenesis"/>
    <property type="evidence" value="ECO:0007669"/>
    <property type="project" value="UniProtKB-ARBA"/>
</dbReference>
<dbReference type="EMBL" id="CAJHNH020005002">
    <property type="protein sequence ID" value="CAG5131985.1"/>
    <property type="molecule type" value="Genomic_DNA"/>
</dbReference>
<dbReference type="PANTHER" id="PTHR12958">
    <property type="entry name" value="FRIEND OF GATA2-RELATED"/>
    <property type="match status" value="1"/>
</dbReference>
<evidence type="ECO:0000313" key="17">
    <source>
        <dbReference type="Proteomes" id="UP000678393"/>
    </source>
</evidence>
<feature type="region of interest" description="Disordered" evidence="13">
    <location>
        <begin position="687"/>
        <end position="708"/>
    </location>
</feature>
<dbReference type="Gene3D" id="2.170.270.10">
    <property type="entry name" value="SET domain"/>
    <property type="match status" value="1"/>
</dbReference>
<dbReference type="InterPro" id="IPR059121">
    <property type="entry name" value="CCHC_ZFPM2-like"/>
</dbReference>
<evidence type="ECO:0000256" key="7">
    <source>
        <dbReference type="ARBA" id="ARBA00023015"/>
    </source>
</evidence>
<feature type="compositionally biased region" description="Basic and acidic residues" evidence="13">
    <location>
        <begin position="1426"/>
        <end position="1435"/>
    </location>
</feature>
<feature type="compositionally biased region" description="Polar residues" evidence="13">
    <location>
        <begin position="1487"/>
        <end position="1499"/>
    </location>
</feature>
<dbReference type="PROSITE" id="PS50157">
    <property type="entry name" value="ZINC_FINGER_C2H2_2"/>
    <property type="match status" value="4"/>
</dbReference>
<dbReference type="Pfam" id="PF00096">
    <property type="entry name" value="zf-C2H2"/>
    <property type="match status" value="1"/>
</dbReference>
<feature type="compositionally biased region" description="Polar residues" evidence="13">
    <location>
        <begin position="384"/>
        <end position="396"/>
    </location>
</feature>
<keyword evidence="10" id="KW-0804">Transcription</keyword>
<feature type="compositionally biased region" description="Low complexity" evidence="13">
    <location>
        <begin position="199"/>
        <end position="210"/>
    </location>
</feature>
<dbReference type="OrthoDB" id="8742770at2759"/>
<feature type="compositionally biased region" description="Basic and acidic residues" evidence="13">
    <location>
        <begin position="780"/>
        <end position="789"/>
    </location>
</feature>
<comment type="caution">
    <text evidence="16">The sequence shown here is derived from an EMBL/GenBank/DDBJ whole genome shotgun (WGS) entry which is preliminary data.</text>
</comment>
<keyword evidence="8" id="KW-0238">DNA-binding</keyword>
<feature type="compositionally biased region" description="Basic and acidic residues" evidence="13">
    <location>
        <begin position="88"/>
        <end position="106"/>
    </location>
</feature>
<dbReference type="SUPFAM" id="SSF57667">
    <property type="entry name" value="beta-beta-alpha zinc fingers"/>
    <property type="match status" value="5"/>
</dbReference>
<keyword evidence="9" id="KW-0010">Activator</keyword>
<protein>
    <recommendedName>
        <fullName evidence="18">Zinc finger protein</fullName>
    </recommendedName>
</protein>
<dbReference type="PANTHER" id="PTHR12958:SF3">
    <property type="entry name" value="ZINC FINGER PROTEIN USH"/>
    <property type="match status" value="1"/>
</dbReference>
<evidence type="ECO:0000256" key="4">
    <source>
        <dbReference type="ARBA" id="ARBA00022737"/>
    </source>
</evidence>
<feature type="compositionally biased region" description="Low complexity" evidence="13">
    <location>
        <begin position="698"/>
        <end position="707"/>
    </location>
</feature>
<feature type="domain" description="C2H2-type" evidence="14">
    <location>
        <begin position="414"/>
        <end position="441"/>
    </location>
</feature>
<feature type="compositionally biased region" description="Polar residues" evidence="13">
    <location>
        <begin position="1294"/>
        <end position="1308"/>
    </location>
</feature>
<feature type="region of interest" description="Disordered" evidence="13">
    <location>
        <begin position="1040"/>
        <end position="1060"/>
    </location>
</feature>
<evidence type="ECO:0000256" key="11">
    <source>
        <dbReference type="ARBA" id="ARBA00023242"/>
    </source>
</evidence>
<name>A0A8S3ZWJ4_9EUPU</name>
<keyword evidence="7" id="KW-0805">Transcription regulation</keyword>
<evidence type="ECO:0000259" key="15">
    <source>
        <dbReference type="PROSITE" id="PS51810"/>
    </source>
</evidence>
<feature type="compositionally biased region" description="Basic and acidic residues" evidence="13">
    <location>
        <begin position="1356"/>
        <end position="1367"/>
    </location>
</feature>
<organism evidence="16 17">
    <name type="scientific">Candidula unifasciata</name>
    <dbReference type="NCBI Taxonomy" id="100452"/>
    <lineage>
        <taxon>Eukaryota</taxon>
        <taxon>Metazoa</taxon>
        <taxon>Spiralia</taxon>
        <taxon>Lophotrochozoa</taxon>
        <taxon>Mollusca</taxon>
        <taxon>Gastropoda</taxon>
        <taxon>Heterobranchia</taxon>
        <taxon>Euthyneura</taxon>
        <taxon>Panpulmonata</taxon>
        <taxon>Eupulmonata</taxon>
        <taxon>Stylommatophora</taxon>
        <taxon>Helicina</taxon>
        <taxon>Helicoidea</taxon>
        <taxon>Geomitridae</taxon>
        <taxon>Candidula</taxon>
    </lineage>
</organism>
<feature type="compositionally biased region" description="Polar residues" evidence="13">
    <location>
        <begin position="792"/>
        <end position="828"/>
    </location>
</feature>
<evidence type="ECO:0000259" key="14">
    <source>
        <dbReference type="PROSITE" id="PS50157"/>
    </source>
</evidence>
<feature type="region of interest" description="Disordered" evidence="13">
    <location>
        <begin position="1426"/>
        <end position="1522"/>
    </location>
</feature>
<keyword evidence="2" id="KW-0678">Repressor</keyword>
<feature type="compositionally biased region" description="Basic and acidic residues" evidence="13">
    <location>
        <begin position="19"/>
        <end position="28"/>
    </location>
</feature>
<dbReference type="PROSITE" id="PS51810">
    <property type="entry name" value="ZF_CCHC_FOG"/>
    <property type="match status" value="2"/>
</dbReference>
<feature type="compositionally biased region" description="Basic and acidic residues" evidence="13">
    <location>
        <begin position="1451"/>
        <end position="1463"/>
    </location>
</feature>
<accession>A0A8S3ZWJ4</accession>
<evidence type="ECO:0000256" key="13">
    <source>
        <dbReference type="SAM" id="MobiDB-lite"/>
    </source>
</evidence>
<dbReference type="Pfam" id="PF21549">
    <property type="entry name" value="PRDM2_PR"/>
    <property type="match status" value="1"/>
</dbReference>
<keyword evidence="5 12" id="KW-0863">Zinc-finger</keyword>
<dbReference type="InterPro" id="IPR013087">
    <property type="entry name" value="Znf_C2H2_type"/>
</dbReference>
<feature type="domain" description="C2H2-type" evidence="14">
    <location>
        <begin position="516"/>
        <end position="543"/>
    </location>
</feature>
<comment type="subcellular location">
    <subcellularLocation>
        <location evidence="1">Nucleus</location>
    </subcellularLocation>
</comment>
<dbReference type="InterPro" id="IPR046341">
    <property type="entry name" value="SET_dom_sf"/>
</dbReference>
<dbReference type="GO" id="GO:0030154">
    <property type="term" value="P:cell differentiation"/>
    <property type="evidence" value="ECO:0007669"/>
    <property type="project" value="UniProtKB-ARBA"/>
</dbReference>
<feature type="region of interest" description="Disordered" evidence="13">
    <location>
        <begin position="1"/>
        <end position="118"/>
    </location>
</feature>
<dbReference type="GO" id="GO:0008270">
    <property type="term" value="F:zinc ion binding"/>
    <property type="evidence" value="ECO:0007669"/>
    <property type="project" value="UniProtKB-KW"/>
</dbReference>
<dbReference type="GO" id="GO:0061629">
    <property type="term" value="F:RNA polymerase II-specific DNA-binding transcription factor binding"/>
    <property type="evidence" value="ECO:0007669"/>
    <property type="project" value="InterPro"/>
</dbReference>
<keyword evidence="11" id="KW-0539">Nucleus</keyword>
<dbReference type="GO" id="GO:0007507">
    <property type="term" value="P:heart development"/>
    <property type="evidence" value="ECO:0007669"/>
    <property type="project" value="TreeGrafter"/>
</dbReference>